<evidence type="ECO:0000256" key="2">
    <source>
        <dbReference type="ARBA" id="ARBA00004496"/>
    </source>
</evidence>
<reference evidence="14 16" key="2">
    <citation type="submission" date="2018-06" db="EMBL/GenBank/DDBJ databases">
        <authorList>
            <consortium name="Pathogen Informatics"/>
            <person name="Doyle S."/>
        </authorList>
    </citation>
    <scope>NUCLEOTIDE SEQUENCE [LARGE SCALE GENOMIC DNA]</scope>
    <source>
        <strain evidence="14 16">NCTC11413</strain>
    </source>
</reference>
<dbReference type="Gene3D" id="3.40.930.10">
    <property type="entry name" value="Mannitol-specific EII, Chain A"/>
    <property type="match status" value="1"/>
</dbReference>
<evidence type="ECO:0000313" key="13">
    <source>
        <dbReference type="EMBL" id="KGQ29612.1"/>
    </source>
</evidence>
<dbReference type="CDD" id="cd00211">
    <property type="entry name" value="PTS_IIA_fru"/>
    <property type="match status" value="1"/>
</dbReference>
<dbReference type="InterPro" id="IPR000032">
    <property type="entry name" value="HPr-like"/>
</dbReference>
<evidence type="ECO:0000256" key="3">
    <source>
        <dbReference type="ARBA" id="ARBA00015565"/>
    </source>
</evidence>
<dbReference type="AlphaFoldDB" id="A0A0A2XF24"/>
<keyword evidence="10" id="KW-0418">Kinase</keyword>
<dbReference type="InterPro" id="IPR050893">
    <property type="entry name" value="Sugar_PTS"/>
</dbReference>
<keyword evidence="5" id="KW-0963">Cytoplasm</keyword>
<dbReference type="GO" id="GO:0090563">
    <property type="term" value="F:protein-phosphocysteine-sugar phosphotransferase activity"/>
    <property type="evidence" value="ECO:0007669"/>
    <property type="project" value="TreeGrafter"/>
</dbReference>
<dbReference type="Pfam" id="PF00359">
    <property type="entry name" value="PTS_EIIA_2"/>
    <property type="match status" value="1"/>
</dbReference>
<dbReference type="PROSITE" id="PS51094">
    <property type="entry name" value="PTS_EIIA_TYPE_2"/>
    <property type="match status" value="1"/>
</dbReference>
<protein>
    <recommendedName>
        <fullName evidence="3">Multiphosphoryl transfer protein</fullName>
    </recommendedName>
</protein>
<evidence type="ECO:0000256" key="10">
    <source>
        <dbReference type="ARBA" id="ARBA00022777"/>
    </source>
</evidence>
<dbReference type="NCBIfam" id="TIGR01003">
    <property type="entry name" value="PTS_HPr_family"/>
    <property type="match status" value="1"/>
</dbReference>
<dbReference type="NCBIfam" id="NF008319">
    <property type="entry name" value="PRK11109.1"/>
    <property type="match status" value="1"/>
</dbReference>
<dbReference type="GeneID" id="77264215"/>
<dbReference type="GO" id="GO:0009401">
    <property type="term" value="P:phosphoenolpyruvate-dependent sugar phosphotransferase system"/>
    <property type="evidence" value="ECO:0007669"/>
    <property type="project" value="UniProtKB-KW"/>
</dbReference>
<comment type="subcellular location">
    <subcellularLocation>
        <location evidence="2">Cytoplasm</location>
    </subcellularLocation>
</comment>
<dbReference type="PANTHER" id="PTHR30181">
    <property type="entry name" value="MANNITOL PERMEASE IIC COMPONENT"/>
    <property type="match status" value="1"/>
</dbReference>
<dbReference type="CDD" id="cd00367">
    <property type="entry name" value="PTS-HPr_like"/>
    <property type="match status" value="1"/>
</dbReference>
<keyword evidence="7" id="KW-0762">Sugar transport</keyword>
<feature type="domain" description="HPr" evidence="12">
    <location>
        <begin position="297"/>
        <end position="386"/>
    </location>
</feature>
<dbReference type="PROSITE" id="PS00369">
    <property type="entry name" value="PTS_HPR_HIS"/>
    <property type="match status" value="1"/>
</dbReference>
<dbReference type="EMBL" id="UGGZ01000001">
    <property type="protein sequence ID" value="STO36978.1"/>
    <property type="molecule type" value="Genomic_DNA"/>
</dbReference>
<evidence type="ECO:0000259" key="12">
    <source>
        <dbReference type="PROSITE" id="PS51350"/>
    </source>
</evidence>
<evidence type="ECO:0000256" key="7">
    <source>
        <dbReference type="ARBA" id="ARBA00022597"/>
    </source>
</evidence>
<evidence type="ECO:0000313" key="14">
    <source>
        <dbReference type="EMBL" id="STO36978.1"/>
    </source>
</evidence>
<dbReference type="SUPFAM" id="SSF55594">
    <property type="entry name" value="HPr-like"/>
    <property type="match status" value="1"/>
</dbReference>
<dbReference type="GO" id="GO:0005737">
    <property type="term" value="C:cytoplasm"/>
    <property type="evidence" value="ECO:0007669"/>
    <property type="project" value="UniProtKB-SubCell"/>
</dbReference>
<dbReference type="InterPro" id="IPR016152">
    <property type="entry name" value="PTrfase/Anion_transptr"/>
</dbReference>
<keyword evidence="8" id="KW-0808">Transferase</keyword>
<name>A0A0A2XF24_9PAST</name>
<dbReference type="PROSITE" id="PS00372">
    <property type="entry name" value="PTS_EIIA_TYPE_2_HIS"/>
    <property type="match status" value="1"/>
</dbReference>
<dbReference type="Proteomes" id="UP000254232">
    <property type="component" value="Unassembled WGS sequence"/>
</dbReference>
<organism evidence="13 15">
    <name type="scientific">Gallibacterium anatis</name>
    <dbReference type="NCBI Taxonomy" id="750"/>
    <lineage>
        <taxon>Bacteria</taxon>
        <taxon>Pseudomonadati</taxon>
        <taxon>Pseudomonadota</taxon>
        <taxon>Gammaproteobacteria</taxon>
        <taxon>Pasteurellales</taxon>
        <taxon>Pasteurellaceae</taxon>
        <taxon>Gallibacterium</taxon>
    </lineage>
</organism>
<dbReference type="EMBL" id="JPXS01000069">
    <property type="protein sequence ID" value="KGQ29612.1"/>
    <property type="molecule type" value="Genomic_DNA"/>
</dbReference>
<evidence type="ECO:0000256" key="4">
    <source>
        <dbReference type="ARBA" id="ARBA00022448"/>
    </source>
</evidence>
<evidence type="ECO:0000256" key="6">
    <source>
        <dbReference type="ARBA" id="ARBA00022553"/>
    </source>
</evidence>
<dbReference type="FunFam" id="3.40.930.10:FF:000006">
    <property type="entry name" value="Fructose-specific PTS system IIA component"/>
    <property type="match status" value="1"/>
</dbReference>
<evidence type="ECO:0000313" key="16">
    <source>
        <dbReference type="Proteomes" id="UP000254232"/>
    </source>
</evidence>
<reference evidence="13 15" key="1">
    <citation type="submission" date="2014-08" db="EMBL/GenBank/DDBJ databases">
        <title>Chaperone-usher fimbriae in a diverse selection of Gallibacterium genomes.</title>
        <authorList>
            <person name="Kudirkiene E."/>
            <person name="Bager R.J."/>
            <person name="Johnson T.J."/>
            <person name="Bojesen A.M."/>
        </authorList>
    </citation>
    <scope>NUCLEOTIDE SEQUENCE [LARGE SCALE GENOMIC DNA]</scope>
    <source>
        <strain evidence="13 15">20558/3kl.</strain>
    </source>
</reference>
<evidence type="ECO:0000313" key="15">
    <source>
        <dbReference type="Proteomes" id="UP000030526"/>
    </source>
</evidence>
<dbReference type="Gene3D" id="3.30.1340.10">
    <property type="entry name" value="HPr-like"/>
    <property type="match status" value="1"/>
</dbReference>
<dbReference type="Pfam" id="PF00381">
    <property type="entry name" value="PTS-HPr"/>
    <property type="match status" value="1"/>
</dbReference>
<evidence type="ECO:0000259" key="11">
    <source>
        <dbReference type="PROSITE" id="PS51094"/>
    </source>
</evidence>
<comment type="function">
    <text evidence="1">The phosphoenolpyruvate-dependent sugar phosphotransferase system (sugar PTS), a major carbohydrate active transport system, catalyzes the phosphorylation of incoming sugar substrates concomitantly with their translocation across the cell membrane. The enzyme II FruAB PTS system is involved in fructose transport.</text>
</comment>
<keyword evidence="9" id="KW-0598">Phosphotransferase system</keyword>
<proteinExistence type="predicted"/>
<evidence type="ECO:0000256" key="5">
    <source>
        <dbReference type="ARBA" id="ARBA00022490"/>
    </source>
</evidence>
<feature type="domain" description="PTS EIIA type-2" evidence="11">
    <location>
        <begin position="2"/>
        <end position="142"/>
    </location>
</feature>
<dbReference type="PROSITE" id="PS51350">
    <property type="entry name" value="PTS_HPR_DOM"/>
    <property type="match status" value="1"/>
</dbReference>
<gene>
    <name evidence="14" type="primary">fruB</name>
    <name evidence="13" type="ORF">JP32_11040</name>
    <name evidence="14" type="ORF">NCTC11413_00055</name>
</gene>
<keyword evidence="4" id="KW-0813">Transport</keyword>
<dbReference type="Proteomes" id="UP000030526">
    <property type="component" value="Unassembled WGS sequence"/>
</dbReference>
<dbReference type="GO" id="GO:0016301">
    <property type="term" value="F:kinase activity"/>
    <property type="evidence" value="ECO:0007669"/>
    <property type="project" value="UniProtKB-KW"/>
</dbReference>
<dbReference type="SUPFAM" id="SSF55804">
    <property type="entry name" value="Phoshotransferase/anion transport protein"/>
    <property type="match status" value="2"/>
</dbReference>
<dbReference type="InterPro" id="IPR001020">
    <property type="entry name" value="PTS_HPr_His_P_site"/>
</dbReference>
<dbReference type="InterPro" id="IPR035895">
    <property type="entry name" value="HPr-like_sf"/>
</dbReference>
<evidence type="ECO:0000256" key="1">
    <source>
        <dbReference type="ARBA" id="ARBA00003136"/>
    </source>
</evidence>
<dbReference type="InterPro" id="IPR002178">
    <property type="entry name" value="PTS_EIIA_type-2_dom"/>
</dbReference>
<accession>A0A0A2XF24</accession>
<dbReference type="RefSeq" id="WP_018345827.1">
    <property type="nucleotide sequence ID" value="NZ_CP126978.1"/>
</dbReference>
<sequence length="386" mass="41103">MFNLVENDIHLAAQADDKQQAITAVAQAFVEKGLVEEGYLQGMLAREQQTSTFLGNGIAIPHGTLDTRHLVKQTGVQIFQFPNGVKWSDDNIAYLVIGIAAKSDEHLAILRQLTHLLGDEDIAEKLAKTTDAQEFIALFNGDNGNIVDETLVSLNIDTTSLLTLTAINAGNLQQAKAVDNQFVTEVIASAALPLGNGLWVNDSLNGNQKNAIAFARPKQPFQNNNKTVAGLITIANVDDKIENLLANLLDPQCQQQLLNGSATQVVAALQGKVEEAPAASTTTTSAADTSTAAADGQLEATFTIKNEHGLHARPSAVLINEVKKYKSTIQVKNVDRDTAFVNAKSLMKVVGLGTTKGQRLCFVAQGEDAEQALKGIGEAINAGLGE</sequence>
<keyword evidence="6" id="KW-0597">Phosphoprotein</keyword>
<dbReference type="PANTHER" id="PTHR30181:SF3">
    <property type="entry name" value="MULTIPHOSPHORYL TRANSFER PROTEIN"/>
    <property type="match status" value="1"/>
</dbReference>
<dbReference type="GO" id="GO:0005886">
    <property type="term" value="C:plasma membrane"/>
    <property type="evidence" value="ECO:0007669"/>
    <property type="project" value="TreeGrafter"/>
</dbReference>
<evidence type="ECO:0000256" key="8">
    <source>
        <dbReference type="ARBA" id="ARBA00022679"/>
    </source>
</evidence>
<dbReference type="PRINTS" id="PR00107">
    <property type="entry name" value="PHOSPHOCPHPR"/>
</dbReference>
<evidence type="ECO:0000256" key="9">
    <source>
        <dbReference type="ARBA" id="ARBA00022683"/>
    </source>
</evidence>